<dbReference type="PANTHER" id="PTHR31723:SF10">
    <property type="entry name" value="PATHOGEN-RELATED PROTEIN"/>
    <property type="match status" value="1"/>
</dbReference>
<dbReference type="InterPro" id="IPR011993">
    <property type="entry name" value="PH-like_dom_sf"/>
</dbReference>
<feature type="region of interest" description="Disordered" evidence="1">
    <location>
        <begin position="63"/>
        <end position="97"/>
    </location>
</feature>
<feature type="region of interest" description="Disordered" evidence="1">
    <location>
        <begin position="426"/>
        <end position="520"/>
    </location>
</feature>
<feature type="domain" description="PH" evidence="2">
    <location>
        <begin position="238"/>
        <end position="364"/>
    </location>
</feature>
<proteinExistence type="predicted"/>
<dbReference type="EMBL" id="ANJA01001077">
    <property type="protein sequence ID" value="ETO79665.1"/>
    <property type="molecule type" value="Genomic_DNA"/>
</dbReference>
<protein>
    <recommendedName>
        <fullName evidence="2">PH domain-containing protein</fullName>
    </recommendedName>
</protein>
<dbReference type="OrthoDB" id="65445at2759"/>
<dbReference type="InterPro" id="IPR053218">
    <property type="entry name" value="Pathogen-related_defense"/>
</dbReference>
<dbReference type="Gene3D" id="3.10.450.50">
    <property type="match status" value="1"/>
</dbReference>
<dbReference type="SUPFAM" id="SSF50729">
    <property type="entry name" value="PH domain-like"/>
    <property type="match status" value="1"/>
</dbReference>
<dbReference type="Proteomes" id="UP000028582">
    <property type="component" value="Unassembled WGS sequence"/>
</dbReference>
<evidence type="ECO:0000259" key="2">
    <source>
        <dbReference type="PROSITE" id="PS50003"/>
    </source>
</evidence>
<dbReference type="InterPro" id="IPR032710">
    <property type="entry name" value="NTF2-like_dom_sf"/>
</dbReference>
<feature type="compositionally biased region" description="Basic and acidic residues" evidence="1">
    <location>
        <begin position="79"/>
        <end position="88"/>
    </location>
</feature>
<dbReference type="Gene3D" id="2.30.29.30">
    <property type="entry name" value="Pleckstrin-homology domain (PH domain)/Phosphotyrosine-binding domain (PTB)"/>
    <property type="match status" value="1"/>
</dbReference>
<feature type="non-terminal residue" evidence="3">
    <location>
        <position position="1"/>
    </location>
</feature>
<dbReference type="SUPFAM" id="SSF54427">
    <property type="entry name" value="NTF2-like"/>
    <property type="match status" value="1"/>
</dbReference>
<sequence>DKPHSAEGNKPLHICPHANRATFTPARNMKALAHRLRGRRASRRDDDLVDETERSFRFEEAVKDDTRHARAPSDQPTTAERRRDDNWRKNRGINSKTGSCNALAALAAAPAHPSDNADVVPPSFVNSPPLEQRKVKPQGRTASAPNMTQVDSPQQQQRLARAHSNSRANKAAAAAALRSNSGLTDDQVICMSTSSSSSHSQNSNSSMGRRTRSRHGGSISSNASFLSVSTQKPEVAVDVRHSGYLMIKRGLLKVTDKRYYFVARCRPELYSCKDETSFSLWLASGHPLDPHGGDAVAKASGLSPVLVGTVLRADGLSEEGGSNQSDKVFTVMIGSASKCITLRLAAESSDKATQWLEALQEVQVTKREGSRPTSKLGSAMDKRMLLSLGEHDALRGADSIPVLEKSSSDHSDTDVENVTGEVVLVIDETSEDSEPVTTRPTSTSNAKMPRVYAGGKLQSKPRTEDDEATAVSTPSSQAGNSPTSTSEQVDHPASHPSRLHRMDSVTSSSSTTSGQSQSSNGNVLLFVPVAGSSLTASASRMAKAQQELDALVAKGAKLPSRVMQSPRNGEAIEWRYGIPEYVLTDLAYVRGRMREPDTTPLASYVEECCQTFIMEATHKARYDQWRSVVQESFYLQVNDGIQVLGSSILENDMLGLLYLGDADATHGDSDESQDPRAELAEAFPDGFPMEVLDVFTQPPQCYFSWRHWGPFTGKYRGVKGDGSKVEVRGFGEMTVDASRMRSLRLFFKQKDLISGLRQVTDRVARVRRDTATISALNAVPGRTARATSAAVAPVSRKEPVLNRKTSEIIEGLANFTIEAKEQQRKQTR</sequence>
<feature type="compositionally biased region" description="Low complexity" evidence="1">
    <location>
        <begin position="162"/>
        <end position="175"/>
    </location>
</feature>
<evidence type="ECO:0000313" key="4">
    <source>
        <dbReference type="Proteomes" id="UP000028582"/>
    </source>
</evidence>
<dbReference type="AlphaFoldDB" id="A0A081ALA4"/>
<dbReference type="PROSITE" id="PS50003">
    <property type="entry name" value="PH_DOMAIN"/>
    <property type="match status" value="1"/>
</dbReference>
<reference evidence="3 4" key="1">
    <citation type="submission" date="2013-11" db="EMBL/GenBank/DDBJ databases">
        <title>The Genome Sequence of Phytophthora parasitica P1976.</title>
        <authorList>
            <consortium name="The Broad Institute Genomics Platform"/>
            <person name="Russ C."/>
            <person name="Tyler B."/>
            <person name="Panabieres F."/>
            <person name="Shan W."/>
            <person name="Tripathy S."/>
            <person name="Grunwald N."/>
            <person name="Machado M."/>
            <person name="Johnson C.S."/>
            <person name="Walker B."/>
            <person name="Young S."/>
            <person name="Zeng Q."/>
            <person name="Gargeya S."/>
            <person name="Fitzgerald M."/>
            <person name="Haas B."/>
            <person name="Abouelleil A."/>
            <person name="Allen A.W."/>
            <person name="Alvarado L."/>
            <person name="Arachchi H.M."/>
            <person name="Berlin A.M."/>
            <person name="Chapman S.B."/>
            <person name="Gainer-Dewar J."/>
            <person name="Goldberg J."/>
            <person name="Griggs A."/>
            <person name="Gujja S."/>
            <person name="Hansen M."/>
            <person name="Howarth C."/>
            <person name="Imamovic A."/>
            <person name="Ireland A."/>
            <person name="Larimer J."/>
            <person name="McCowan C."/>
            <person name="Murphy C."/>
            <person name="Pearson M."/>
            <person name="Poon T.W."/>
            <person name="Priest M."/>
            <person name="Roberts A."/>
            <person name="Saif S."/>
            <person name="Shea T."/>
            <person name="Sisk P."/>
            <person name="Sykes S."/>
            <person name="Wortman J."/>
            <person name="Nusbaum C."/>
            <person name="Birren B."/>
        </authorList>
    </citation>
    <scope>NUCLEOTIDE SEQUENCE [LARGE SCALE GENOMIC DNA]</scope>
    <source>
        <strain evidence="3 4">P1976</strain>
    </source>
</reference>
<dbReference type="SMART" id="SM00233">
    <property type="entry name" value="PH"/>
    <property type="match status" value="1"/>
</dbReference>
<organism evidence="3 4">
    <name type="scientific">Phytophthora nicotianae P1976</name>
    <dbReference type="NCBI Taxonomy" id="1317066"/>
    <lineage>
        <taxon>Eukaryota</taxon>
        <taxon>Sar</taxon>
        <taxon>Stramenopiles</taxon>
        <taxon>Oomycota</taxon>
        <taxon>Peronosporomycetes</taxon>
        <taxon>Peronosporales</taxon>
        <taxon>Peronosporaceae</taxon>
        <taxon>Phytophthora</taxon>
    </lineage>
</organism>
<feature type="compositionally biased region" description="Polar residues" evidence="1">
    <location>
        <begin position="470"/>
        <end position="487"/>
    </location>
</feature>
<feature type="region of interest" description="Disordered" evidence="1">
    <location>
        <begin position="112"/>
        <end position="175"/>
    </location>
</feature>
<feature type="compositionally biased region" description="Low complexity" evidence="1">
    <location>
        <begin position="504"/>
        <end position="520"/>
    </location>
</feature>
<name>A0A081ALA4_PHYNI</name>
<dbReference type="InterPro" id="IPR001849">
    <property type="entry name" value="PH_domain"/>
</dbReference>
<accession>A0A081ALA4</accession>
<feature type="compositionally biased region" description="Polar residues" evidence="1">
    <location>
        <begin position="435"/>
        <end position="446"/>
    </location>
</feature>
<feature type="compositionally biased region" description="Low complexity" evidence="1">
    <location>
        <begin position="192"/>
        <end position="206"/>
    </location>
</feature>
<dbReference type="PANTHER" id="PTHR31723">
    <property type="entry name" value="PATHOGENESIS-RELATED FAMILY PROTEIN"/>
    <property type="match status" value="1"/>
</dbReference>
<evidence type="ECO:0000256" key="1">
    <source>
        <dbReference type="SAM" id="MobiDB-lite"/>
    </source>
</evidence>
<feature type="region of interest" description="Disordered" evidence="1">
    <location>
        <begin position="192"/>
        <end position="225"/>
    </location>
</feature>
<comment type="caution">
    <text evidence="3">The sequence shown here is derived from an EMBL/GenBank/DDBJ whole genome shotgun (WGS) entry which is preliminary data.</text>
</comment>
<gene>
    <name evidence="3" type="ORF">F444_05693</name>
</gene>
<feature type="compositionally biased region" description="Polar residues" evidence="1">
    <location>
        <begin position="140"/>
        <end position="158"/>
    </location>
</feature>
<evidence type="ECO:0000313" key="3">
    <source>
        <dbReference type="EMBL" id="ETO79665.1"/>
    </source>
</evidence>
<feature type="region of interest" description="Disordered" evidence="1">
    <location>
        <begin position="1"/>
        <end position="21"/>
    </location>
</feature>